<gene>
    <name evidence="2" type="ORF">DHEL01_v205404</name>
</gene>
<organism evidence="2 3">
    <name type="scientific">Diaporthe helianthi</name>
    <dbReference type="NCBI Taxonomy" id="158607"/>
    <lineage>
        <taxon>Eukaryota</taxon>
        <taxon>Fungi</taxon>
        <taxon>Dikarya</taxon>
        <taxon>Ascomycota</taxon>
        <taxon>Pezizomycotina</taxon>
        <taxon>Sordariomycetes</taxon>
        <taxon>Sordariomycetidae</taxon>
        <taxon>Diaporthales</taxon>
        <taxon>Diaporthaceae</taxon>
        <taxon>Diaporthe</taxon>
    </lineage>
</organism>
<sequence>MAVTGTQRHRARLEDERADTAAVREPTGSDKATRNTQHATCDSAVSGVKSTPFCWQAAEHPPPHPAFRKAWLPGKPGWRGGRAGGRASNTFGTRYWPGS</sequence>
<feature type="region of interest" description="Disordered" evidence="1">
    <location>
        <begin position="75"/>
        <end position="99"/>
    </location>
</feature>
<evidence type="ECO:0000313" key="3">
    <source>
        <dbReference type="Proteomes" id="UP000094444"/>
    </source>
</evidence>
<keyword evidence="3" id="KW-1185">Reference proteome</keyword>
<name>A0A2P5I140_DIAHE</name>
<evidence type="ECO:0000313" key="2">
    <source>
        <dbReference type="EMBL" id="POS76194.1"/>
    </source>
</evidence>
<proteinExistence type="predicted"/>
<feature type="region of interest" description="Disordered" evidence="1">
    <location>
        <begin position="1"/>
        <end position="39"/>
    </location>
</feature>
<dbReference type="Proteomes" id="UP000094444">
    <property type="component" value="Unassembled WGS sequence"/>
</dbReference>
<accession>A0A2P5I140</accession>
<protein>
    <submittedName>
        <fullName evidence="2">Uncharacterized protein</fullName>
    </submittedName>
</protein>
<dbReference type="EMBL" id="MAVT02000396">
    <property type="protein sequence ID" value="POS76194.1"/>
    <property type="molecule type" value="Genomic_DNA"/>
</dbReference>
<reference evidence="2" key="1">
    <citation type="submission" date="2017-09" db="EMBL/GenBank/DDBJ databases">
        <title>Polyketide synthases of a Diaporthe helianthi virulent isolate.</title>
        <authorList>
            <person name="Baroncelli R."/>
        </authorList>
    </citation>
    <scope>NUCLEOTIDE SEQUENCE [LARGE SCALE GENOMIC DNA]</scope>
    <source>
        <strain evidence="2">7/96</strain>
    </source>
</reference>
<evidence type="ECO:0000256" key="1">
    <source>
        <dbReference type="SAM" id="MobiDB-lite"/>
    </source>
</evidence>
<dbReference type="InParanoid" id="A0A2P5I140"/>
<dbReference type="AlphaFoldDB" id="A0A2P5I140"/>
<comment type="caution">
    <text evidence="2">The sequence shown here is derived from an EMBL/GenBank/DDBJ whole genome shotgun (WGS) entry which is preliminary data.</text>
</comment>